<dbReference type="OrthoDB" id="9804482at2"/>
<evidence type="ECO:0000256" key="2">
    <source>
        <dbReference type="ARBA" id="ARBA00022723"/>
    </source>
</evidence>
<feature type="domain" description="MPN" evidence="7">
    <location>
        <begin position="111"/>
        <end position="233"/>
    </location>
</feature>
<dbReference type="Gene3D" id="3.40.140.10">
    <property type="entry name" value="Cytidine Deaminase, domain 2"/>
    <property type="match status" value="1"/>
</dbReference>
<sequence length="233" mass="25641">MESTNKSSTSIKNWAIDDRPREKLLSKGRESLSDSELLAILINSGSGKESALDLAKKVLKLSEDNLDELGKVSIKDLRTIKGIGEARAVTIIAALELGRRRHGTTILDKKRIHSSSQLASFLKSSLKDYTYEVFAVVFMNVSGKVKHFEILSKGGINQTIVDPRIIFLKALEVQATSLVLCHNHPSGSLKPSRSDEELTAKLKSAGKLLDIKVMDHLIVSDEGYYSFADEGLM</sequence>
<dbReference type="EMBL" id="RJJR01000001">
    <property type="protein sequence ID" value="RNI39784.1"/>
    <property type="molecule type" value="Genomic_DNA"/>
</dbReference>
<keyword evidence="3" id="KW-0378">Hydrolase</keyword>
<evidence type="ECO:0000313" key="9">
    <source>
        <dbReference type="Proteomes" id="UP000267223"/>
    </source>
</evidence>
<organism evidence="8 9">
    <name type="scientific">Hanamia caeni</name>
    <dbReference type="NCBI Taxonomy" id="2294116"/>
    <lineage>
        <taxon>Bacteria</taxon>
        <taxon>Pseudomonadati</taxon>
        <taxon>Bacteroidota</taxon>
        <taxon>Chitinophagia</taxon>
        <taxon>Chitinophagales</taxon>
        <taxon>Chitinophagaceae</taxon>
        <taxon>Hanamia</taxon>
    </lineage>
</organism>
<dbReference type="PANTHER" id="PTHR30471:SF3">
    <property type="entry name" value="UPF0758 PROTEIN YEES-RELATED"/>
    <property type="match status" value="1"/>
</dbReference>
<dbReference type="InterPro" id="IPR037518">
    <property type="entry name" value="MPN"/>
</dbReference>
<keyword evidence="5" id="KW-0482">Metalloprotease</keyword>
<gene>
    <name evidence="8" type="ORF">EFY79_00310</name>
</gene>
<dbReference type="InterPro" id="IPR001405">
    <property type="entry name" value="UPF0758"/>
</dbReference>
<protein>
    <submittedName>
        <fullName evidence="8">JAB domain-containing protein</fullName>
    </submittedName>
</protein>
<dbReference type="RefSeq" id="WP_123118675.1">
    <property type="nucleotide sequence ID" value="NZ_RJJR01000001.1"/>
</dbReference>
<dbReference type="InterPro" id="IPR020891">
    <property type="entry name" value="UPF0758_CS"/>
</dbReference>
<dbReference type="PANTHER" id="PTHR30471">
    <property type="entry name" value="DNA REPAIR PROTEIN RADC"/>
    <property type="match status" value="1"/>
</dbReference>
<evidence type="ECO:0000256" key="6">
    <source>
        <dbReference type="RuleBase" id="RU003797"/>
    </source>
</evidence>
<evidence type="ECO:0000256" key="4">
    <source>
        <dbReference type="ARBA" id="ARBA00022833"/>
    </source>
</evidence>
<dbReference type="CDD" id="cd08071">
    <property type="entry name" value="MPN_DUF2466"/>
    <property type="match status" value="1"/>
</dbReference>
<comment type="caution">
    <text evidence="8">The sequence shown here is derived from an EMBL/GenBank/DDBJ whole genome shotgun (WGS) entry which is preliminary data.</text>
</comment>
<evidence type="ECO:0000256" key="1">
    <source>
        <dbReference type="ARBA" id="ARBA00022670"/>
    </source>
</evidence>
<keyword evidence="9" id="KW-1185">Reference proteome</keyword>
<dbReference type="Proteomes" id="UP000267223">
    <property type="component" value="Unassembled WGS sequence"/>
</dbReference>
<dbReference type="AlphaFoldDB" id="A0A3M9NQ39"/>
<evidence type="ECO:0000259" key="7">
    <source>
        <dbReference type="PROSITE" id="PS50249"/>
    </source>
</evidence>
<dbReference type="NCBIfam" id="NF000642">
    <property type="entry name" value="PRK00024.1"/>
    <property type="match status" value="1"/>
</dbReference>
<dbReference type="InterPro" id="IPR025657">
    <property type="entry name" value="RadC_JAB"/>
</dbReference>
<name>A0A3M9NQ39_9BACT</name>
<keyword evidence="1" id="KW-0645">Protease</keyword>
<reference evidence="8 9" key="1">
    <citation type="submission" date="2018-11" db="EMBL/GenBank/DDBJ databases">
        <title>Draft genome sequence of Ferruginibacter sp. BO-59.</title>
        <authorList>
            <person name="Im W.T."/>
        </authorList>
    </citation>
    <scope>NUCLEOTIDE SEQUENCE [LARGE SCALE GENOMIC DNA]</scope>
    <source>
        <strain evidence="8 9">BO-59</strain>
    </source>
</reference>
<evidence type="ECO:0000256" key="3">
    <source>
        <dbReference type="ARBA" id="ARBA00022801"/>
    </source>
</evidence>
<dbReference type="Gene3D" id="1.10.150.20">
    <property type="entry name" value="5' to 3' exonuclease, C-terminal subdomain"/>
    <property type="match status" value="1"/>
</dbReference>
<dbReference type="GO" id="GO:0006508">
    <property type="term" value="P:proteolysis"/>
    <property type="evidence" value="ECO:0007669"/>
    <property type="project" value="UniProtKB-KW"/>
</dbReference>
<proteinExistence type="inferred from homology"/>
<dbReference type="PROSITE" id="PS01302">
    <property type="entry name" value="UPF0758"/>
    <property type="match status" value="1"/>
</dbReference>
<dbReference type="Pfam" id="PF20582">
    <property type="entry name" value="UPF0758_N"/>
    <property type="match status" value="1"/>
</dbReference>
<keyword evidence="4" id="KW-0862">Zinc</keyword>
<dbReference type="GO" id="GO:0046872">
    <property type="term" value="F:metal ion binding"/>
    <property type="evidence" value="ECO:0007669"/>
    <property type="project" value="UniProtKB-KW"/>
</dbReference>
<dbReference type="Pfam" id="PF04002">
    <property type="entry name" value="RadC"/>
    <property type="match status" value="1"/>
</dbReference>
<dbReference type="InterPro" id="IPR046778">
    <property type="entry name" value="UPF0758_N"/>
</dbReference>
<dbReference type="GO" id="GO:0008237">
    <property type="term" value="F:metallopeptidase activity"/>
    <property type="evidence" value="ECO:0007669"/>
    <property type="project" value="UniProtKB-KW"/>
</dbReference>
<evidence type="ECO:0000256" key="5">
    <source>
        <dbReference type="ARBA" id="ARBA00023049"/>
    </source>
</evidence>
<evidence type="ECO:0000313" key="8">
    <source>
        <dbReference type="EMBL" id="RNI39784.1"/>
    </source>
</evidence>
<dbReference type="PROSITE" id="PS50249">
    <property type="entry name" value="MPN"/>
    <property type="match status" value="1"/>
</dbReference>
<comment type="similarity">
    <text evidence="6">Belongs to the UPF0758 family.</text>
</comment>
<accession>A0A3M9NQ39</accession>
<keyword evidence="2" id="KW-0479">Metal-binding</keyword>
<dbReference type="NCBIfam" id="TIGR00608">
    <property type="entry name" value="radc"/>
    <property type="match status" value="1"/>
</dbReference>